<dbReference type="EMBL" id="ML977322">
    <property type="protein sequence ID" value="KAF2115889.1"/>
    <property type="molecule type" value="Genomic_DNA"/>
</dbReference>
<feature type="region of interest" description="Disordered" evidence="1">
    <location>
        <begin position="279"/>
        <end position="305"/>
    </location>
</feature>
<reference evidence="2" key="1">
    <citation type="journal article" date="2020" name="Stud. Mycol.">
        <title>101 Dothideomycetes genomes: a test case for predicting lifestyles and emergence of pathogens.</title>
        <authorList>
            <person name="Haridas S."/>
            <person name="Albert R."/>
            <person name="Binder M."/>
            <person name="Bloem J."/>
            <person name="Labutti K."/>
            <person name="Salamov A."/>
            <person name="Andreopoulos B."/>
            <person name="Baker S."/>
            <person name="Barry K."/>
            <person name="Bills G."/>
            <person name="Bluhm B."/>
            <person name="Cannon C."/>
            <person name="Castanera R."/>
            <person name="Culley D."/>
            <person name="Daum C."/>
            <person name="Ezra D."/>
            <person name="Gonzalez J."/>
            <person name="Henrissat B."/>
            <person name="Kuo A."/>
            <person name="Liang C."/>
            <person name="Lipzen A."/>
            <person name="Lutzoni F."/>
            <person name="Magnuson J."/>
            <person name="Mondo S."/>
            <person name="Nolan M."/>
            <person name="Ohm R."/>
            <person name="Pangilinan J."/>
            <person name="Park H.-J."/>
            <person name="Ramirez L."/>
            <person name="Alfaro M."/>
            <person name="Sun H."/>
            <person name="Tritt A."/>
            <person name="Yoshinaga Y."/>
            <person name="Zwiers L.-H."/>
            <person name="Turgeon B."/>
            <person name="Goodwin S."/>
            <person name="Spatafora J."/>
            <person name="Crous P."/>
            <person name="Grigoriev I."/>
        </authorList>
    </citation>
    <scope>NUCLEOTIDE SEQUENCE</scope>
    <source>
        <strain evidence="2">CBS 627.86</strain>
    </source>
</reference>
<sequence length="345" mass="39179">MTNLGLRIELPLHTVRYLGGIYLAELAFHHKHDYTGSLGIHVRAMKNNHFGRVHARDFRSPVLVEPQSIYQTSHAAIFLRKDSIVHGAEEIDRRHGILVRVHEPFVDGYQIAKVSPQDHWKKTKGNSAVMLYPTQYNVVFFKDSLEREFALLLNHESVRSPDKGAIYDTWEPGRGRCRFVQYSSSWGWEFFDEPSNTFVWKFLEDNVRASKRESFIARTLRFSSSKTFIDLPDNRRVVAGMKKNTIMGERMIAVDINFYDDSEGLYELHGEYIPRIPPTDQDLTSLAQDGLPPSTMQQSETASDESIDTLPALLPRSTMAPSPSSSIVSTNNKAFDTGDVNVSIG</sequence>
<accession>A0A6A5Z8M6</accession>
<evidence type="ECO:0000256" key="1">
    <source>
        <dbReference type="SAM" id="MobiDB-lite"/>
    </source>
</evidence>
<organism evidence="2 3">
    <name type="scientific">Lophiotrema nucula</name>
    <dbReference type="NCBI Taxonomy" id="690887"/>
    <lineage>
        <taxon>Eukaryota</taxon>
        <taxon>Fungi</taxon>
        <taxon>Dikarya</taxon>
        <taxon>Ascomycota</taxon>
        <taxon>Pezizomycotina</taxon>
        <taxon>Dothideomycetes</taxon>
        <taxon>Pleosporomycetidae</taxon>
        <taxon>Pleosporales</taxon>
        <taxon>Lophiotremataceae</taxon>
        <taxon>Lophiotrema</taxon>
    </lineage>
</organism>
<keyword evidence="3" id="KW-1185">Reference proteome</keyword>
<proteinExistence type="predicted"/>
<dbReference type="AlphaFoldDB" id="A0A6A5Z8M6"/>
<dbReference type="Proteomes" id="UP000799770">
    <property type="component" value="Unassembled WGS sequence"/>
</dbReference>
<name>A0A6A5Z8M6_9PLEO</name>
<feature type="compositionally biased region" description="Polar residues" evidence="1">
    <location>
        <begin position="319"/>
        <end position="333"/>
    </location>
</feature>
<evidence type="ECO:0000313" key="3">
    <source>
        <dbReference type="Proteomes" id="UP000799770"/>
    </source>
</evidence>
<gene>
    <name evidence="2" type="ORF">BDV96DRAFT_60402</name>
</gene>
<dbReference type="OrthoDB" id="10665591at2759"/>
<feature type="region of interest" description="Disordered" evidence="1">
    <location>
        <begin position="314"/>
        <end position="333"/>
    </location>
</feature>
<evidence type="ECO:0000313" key="2">
    <source>
        <dbReference type="EMBL" id="KAF2115889.1"/>
    </source>
</evidence>
<protein>
    <submittedName>
        <fullName evidence="2">Uncharacterized protein</fullName>
    </submittedName>
</protein>